<dbReference type="InterPro" id="IPR029063">
    <property type="entry name" value="SAM-dependent_MTases_sf"/>
</dbReference>
<keyword evidence="4" id="KW-0949">S-adenosyl-L-methionine</keyword>
<evidence type="ECO:0000256" key="8">
    <source>
        <dbReference type="RuleBase" id="RU362026"/>
    </source>
</evidence>
<dbReference type="GO" id="GO:0009307">
    <property type="term" value="P:DNA restriction-modification system"/>
    <property type="evidence" value="ECO:0007669"/>
    <property type="project" value="UniProtKB-KW"/>
</dbReference>
<keyword evidence="2 10" id="KW-0489">Methyltransferase</keyword>
<evidence type="ECO:0000256" key="7">
    <source>
        <dbReference type="ARBA" id="ARBA00049120"/>
    </source>
</evidence>
<comment type="caution">
    <text evidence="10">The sequence shown here is derived from an EMBL/GenBank/DDBJ whole genome shotgun (WGS) entry which is preliminary data.</text>
</comment>
<keyword evidence="3 10" id="KW-0808">Transferase</keyword>
<dbReference type="GO" id="GO:0005737">
    <property type="term" value="C:cytoplasm"/>
    <property type="evidence" value="ECO:0007669"/>
    <property type="project" value="TreeGrafter"/>
</dbReference>
<dbReference type="GO" id="GO:0003677">
    <property type="term" value="F:DNA binding"/>
    <property type="evidence" value="ECO:0007669"/>
    <property type="project" value="UniProtKB-KW"/>
</dbReference>
<evidence type="ECO:0000259" key="9">
    <source>
        <dbReference type="Pfam" id="PF01555"/>
    </source>
</evidence>
<evidence type="ECO:0000256" key="3">
    <source>
        <dbReference type="ARBA" id="ARBA00022679"/>
    </source>
</evidence>
<dbReference type="InterPro" id="IPR002941">
    <property type="entry name" value="DNA_methylase_N4/N6"/>
</dbReference>
<dbReference type="GO" id="GO:0032259">
    <property type="term" value="P:methylation"/>
    <property type="evidence" value="ECO:0007669"/>
    <property type="project" value="UniProtKB-KW"/>
</dbReference>
<dbReference type="GO" id="GO:0008170">
    <property type="term" value="F:N-methyltransferase activity"/>
    <property type="evidence" value="ECO:0007669"/>
    <property type="project" value="InterPro"/>
</dbReference>
<dbReference type="PANTHER" id="PTHR13370">
    <property type="entry name" value="RNA METHYLASE-RELATED"/>
    <property type="match status" value="1"/>
</dbReference>
<accession>A0A5Y2YYH2</accession>
<evidence type="ECO:0000256" key="2">
    <source>
        <dbReference type="ARBA" id="ARBA00022603"/>
    </source>
</evidence>
<dbReference type="InterPro" id="IPR001091">
    <property type="entry name" value="RM_Methyltransferase"/>
</dbReference>
<dbReference type="PRINTS" id="PR00508">
    <property type="entry name" value="S21N4MTFRASE"/>
</dbReference>
<dbReference type="Gene3D" id="3.40.50.150">
    <property type="entry name" value="Vaccinia Virus protein VP39"/>
    <property type="match status" value="1"/>
</dbReference>
<keyword evidence="6" id="KW-0238">DNA-binding</keyword>
<gene>
    <name evidence="10" type="ORF">E1406_23430</name>
</gene>
<keyword evidence="5" id="KW-0680">Restriction system</keyword>
<evidence type="ECO:0000256" key="4">
    <source>
        <dbReference type="ARBA" id="ARBA00022691"/>
    </source>
</evidence>
<dbReference type="EMBL" id="AAIOTV010000041">
    <property type="protein sequence ID" value="ECG5543720.1"/>
    <property type="molecule type" value="Genomic_DNA"/>
</dbReference>
<evidence type="ECO:0000256" key="1">
    <source>
        <dbReference type="ARBA" id="ARBA00010203"/>
    </source>
</evidence>
<dbReference type="PROSITE" id="PS00093">
    <property type="entry name" value="N4_MTASE"/>
    <property type="match status" value="1"/>
</dbReference>
<name>A0A5Y2YYH2_SALMO</name>
<dbReference type="EC" id="2.1.1.-" evidence="8"/>
<proteinExistence type="inferred from homology"/>
<dbReference type="AlphaFoldDB" id="A0A5Y2YYH2"/>
<comment type="similarity">
    <text evidence="1">Belongs to the N(4)/N(6)-methyltransferase family. N(4) subfamily.</text>
</comment>
<reference evidence="10" key="1">
    <citation type="submission" date="2019-03" db="EMBL/GenBank/DDBJ databases">
        <authorList>
            <person name="Ashton P.M."/>
            <person name="Dallman T."/>
            <person name="Nair S."/>
            <person name="De Pinna E."/>
            <person name="Peters T."/>
            <person name="Grant K."/>
        </authorList>
    </citation>
    <scope>NUCLEOTIDE SEQUENCE</scope>
    <source>
        <strain evidence="10">197101</strain>
    </source>
</reference>
<organism evidence="10">
    <name type="scientific">Salmonella montevideo</name>
    <dbReference type="NCBI Taxonomy" id="115981"/>
    <lineage>
        <taxon>Bacteria</taxon>
        <taxon>Pseudomonadati</taxon>
        <taxon>Pseudomonadota</taxon>
        <taxon>Gammaproteobacteria</taxon>
        <taxon>Enterobacterales</taxon>
        <taxon>Enterobacteriaceae</taxon>
        <taxon>Salmonella</taxon>
    </lineage>
</organism>
<evidence type="ECO:0000256" key="6">
    <source>
        <dbReference type="ARBA" id="ARBA00023125"/>
    </source>
</evidence>
<comment type="catalytic activity">
    <reaction evidence="7">
        <text>a 2'-deoxycytidine in DNA + S-adenosyl-L-methionine = an N(4)-methyl-2'-deoxycytidine in DNA + S-adenosyl-L-homocysteine + H(+)</text>
        <dbReference type="Rhea" id="RHEA:16857"/>
        <dbReference type="Rhea" id="RHEA-COMP:11369"/>
        <dbReference type="Rhea" id="RHEA-COMP:13674"/>
        <dbReference type="ChEBI" id="CHEBI:15378"/>
        <dbReference type="ChEBI" id="CHEBI:57856"/>
        <dbReference type="ChEBI" id="CHEBI:59789"/>
        <dbReference type="ChEBI" id="CHEBI:85452"/>
        <dbReference type="ChEBI" id="CHEBI:137933"/>
        <dbReference type="EC" id="2.1.1.113"/>
    </reaction>
</comment>
<sequence>MNTAQKMLMKQVIKDKKQTIELINDDCLIALKELPSDSIDLIVTSPPYADQRKNTYGGVSADKYVEWFTPIGKELLRVTKPSGSFVLNIKERAINGERHTYVIELILMMRKLGWLWTEEYIWHKKNSYPGKWPNRFRDSWERCIHFTKSKKFNMYQEEVMVPMGDWKNSRLKNMSDTDKKRDESKVGSGFGKKIENWVARDLAYPTNVLHMATECGNRSHSAAFPESLPEWFIKLFTTEGDTVLDPFSGSGTTLKVAKAMKRNAIGIEILDEYCEITANRVGLKKINSKNYRYTDD</sequence>
<dbReference type="Pfam" id="PF01555">
    <property type="entry name" value="N6_N4_Mtase"/>
    <property type="match status" value="1"/>
</dbReference>
<dbReference type="PANTHER" id="PTHR13370:SF3">
    <property type="entry name" value="TRNA (GUANINE(10)-N2)-METHYLTRANSFERASE HOMOLOG"/>
    <property type="match status" value="1"/>
</dbReference>
<feature type="domain" description="DNA methylase N-4/N-6" evidence="9">
    <location>
        <begin position="39"/>
        <end position="278"/>
    </location>
</feature>
<evidence type="ECO:0000313" key="10">
    <source>
        <dbReference type="EMBL" id="ECG5543720.1"/>
    </source>
</evidence>
<dbReference type="GO" id="GO:0015667">
    <property type="term" value="F:site-specific DNA-methyltransferase (cytosine-N4-specific) activity"/>
    <property type="evidence" value="ECO:0007669"/>
    <property type="project" value="UniProtKB-EC"/>
</dbReference>
<dbReference type="InterPro" id="IPR017985">
    <property type="entry name" value="MeTrfase_CN4_CS"/>
</dbReference>
<protein>
    <recommendedName>
        <fullName evidence="8">Methyltransferase</fullName>
        <ecNumber evidence="8">2.1.1.-</ecNumber>
    </recommendedName>
</protein>
<evidence type="ECO:0000256" key="5">
    <source>
        <dbReference type="ARBA" id="ARBA00022747"/>
    </source>
</evidence>
<dbReference type="SUPFAM" id="SSF53335">
    <property type="entry name" value="S-adenosyl-L-methionine-dependent methyltransferases"/>
    <property type="match status" value="1"/>
</dbReference>